<proteinExistence type="predicted"/>
<evidence type="ECO:0000313" key="2">
    <source>
        <dbReference type="Proteomes" id="UP001291309"/>
    </source>
</evidence>
<dbReference type="InterPro" id="IPR011751">
    <property type="entry name" value="Mxa_paralog_2265"/>
</dbReference>
<gene>
    <name evidence="1" type="ORF">SYV04_21255</name>
</gene>
<reference evidence="1 2" key="1">
    <citation type="submission" date="2023-12" db="EMBL/GenBank/DDBJ databases">
        <title>the genome sequence of Hyalangium sp. s54d21.</title>
        <authorList>
            <person name="Zhang X."/>
        </authorList>
    </citation>
    <scope>NUCLEOTIDE SEQUENCE [LARGE SCALE GENOMIC DNA]</scope>
    <source>
        <strain evidence="2">s54d21</strain>
    </source>
</reference>
<protein>
    <submittedName>
        <fullName evidence="1">DUF2378 family protein</fullName>
    </submittedName>
</protein>
<dbReference type="Pfam" id="PF09536">
    <property type="entry name" value="DUF2378"/>
    <property type="match status" value="1"/>
</dbReference>
<organism evidence="1 2">
    <name type="scientific">Hyalangium rubrum</name>
    <dbReference type="NCBI Taxonomy" id="3103134"/>
    <lineage>
        <taxon>Bacteria</taxon>
        <taxon>Pseudomonadati</taxon>
        <taxon>Myxococcota</taxon>
        <taxon>Myxococcia</taxon>
        <taxon>Myxococcales</taxon>
        <taxon>Cystobacterineae</taxon>
        <taxon>Archangiaceae</taxon>
        <taxon>Hyalangium</taxon>
    </lineage>
</organism>
<dbReference type="Proteomes" id="UP001291309">
    <property type="component" value="Unassembled WGS sequence"/>
</dbReference>
<accession>A0ABU5H6I8</accession>
<name>A0ABU5H6I8_9BACT</name>
<dbReference type="EMBL" id="JAXIVS010000007">
    <property type="protein sequence ID" value="MDY7228960.1"/>
    <property type="molecule type" value="Genomic_DNA"/>
</dbReference>
<dbReference type="NCBIfam" id="TIGR02265">
    <property type="entry name" value="Mxa_TIGR02265"/>
    <property type="match status" value="1"/>
</dbReference>
<comment type="caution">
    <text evidence="1">The sequence shown here is derived from an EMBL/GenBank/DDBJ whole genome shotgun (WGS) entry which is preliminary data.</text>
</comment>
<keyword evidence="2" id="KW-1185">Reference proteome</keyword>
<evidence type="ECO:0000313" key="1">
    <source>
        <dbReference type="EMBL" id="MDY7228960.1"/>
    </source>
</evidence>
<dbReference type="RefSeq" id="WP_321547687.1">
    <property type="nucleotide sequence ID" value="NZ_JAXIVS010000007.1"/>
</dbReference>
<sequence>MARLTEPQLVGNRPSGALQRPVVFEHTVEGLFHIALKDRLSRMAVASLKREGLDLSQKLLPAYPVEIWRRCLAIAVADLYPVVSRAEGYRRLGHDVVEGMVRTVLGRAVVGVARLLGPLRALRRLDHNLHSADNYVRAKLVELTPTWCEVSINEVLEQPTYYQGILEACLKIAGAQEIRVELISREGSGATYRVQWAE</sequence>